<accession>A0A1Z3HPZ0</accession>
<name>A0A1Z3HPZ0_9CYAN</name>
<evidence type="ECO:0000313" key="3">
    <source>
        <dbReference type="Proteomes" id="UP000191901"/>
    </source>
</evidence>
<evidence type="ECO:0000313" key="2">
    <source>
        <dbReference type="EMBL" id="ASC72380.1"/>
    </source>
</evidence>
<feature type="region of interest" description="Disordered" evidence="1">
    <location>
        <begin position="1"/>
        <end position="40"/>
    </location>
</feature>
<gene>
    <name evidence="2" type="ORF">XM38_033370</name>
</gene>
<dbReference type="EMBL" id="CP021983">
    <property type="protein sequence ID" value="ASC72380.1"/>
    <property type="molecule type" value="Genomic_DNA"/>
</dbReference>
<dbReference type="InterPro" id="IPR032585">
    <property type="entry name" value="DUF4912"/>
</dbReference>
<protein>
    <submittedName>
        <fullName evidence="2">Uncharacterized protein</fullName>
    </submittedName>
</protein>
<feature type="compositionally biased region" description="Low complexity" evidence="1">
    <location>
        <begin position="1"/>
        <end position="27"/>
    </location>
</feature>
<sequence>MDTQGAALAGGLAAAAAAPADAGDSPPAGEPQSPDSPWPTAQIALQPLATDAWAVTWTFSDPAQAAARLAAVPLVLKLHDATAIDLDHQPPHHTQTIPVAGISGTLPIQVAAYDRDYVAELGCTDAEHHWIRLGRSLHARIAAPTAPSESALEVADNTTEPIVAPEEISARGRPGRSTFRLGRQPRVATGCLSR</sequence>
<dbReference type="AlphaFoldDB" id="A0A1Z3HPZ0"/>
<dbReference type="Pfam" id="PF16258">
    <property type="entry name" value="DUF4912"/>
    <property type="match status" value="1"/>
</dbReference>
<organism evidence="2 3">
    <name type="scientific">Halomicronema hongdechloris C2206</name>
    <dbReference type="NCBI Taxonomy" id="1641165"/>
    <lineage>
        <taxon>Bacteria</taxon>
        <taxon>Bacillati</taxon>
        <taxon>Cyanobacteriota</taxon>
        <taxon>Cyanophyceae</taxon>
        <taxon>Nodosilineales</taxon>
        <taxon>Nodosilineaceae</taxon>
        <taxon>Halomicronema</taxon>
    </lineage>
</organism>
<dbReference type="Proteomes" id="UP000191901">
    <property type="component" value="Chromosome"/>
</dbReference>
<keyword evidence="3" id="KW-1185">Reference proteome</keyword>
<reference evidence="2 3" key="1">
    <citation type="journal article" date="2016" name="Biochim. Biophys. Acta">
        <title>Characterization of red-shifted phycobilisomes isolated from the chlorophyll f-containing cyanobacterium Halomicronema hongdechloris.</title>
        <authorList>
            <person name="Li Y."/>
            <person name="Lin Y."/>
            <person name="Garvey C.J."/>
            <person name="Birch D."/>
            <person name="Corkery R.W."/>
            <person name="Loughlin P.C."/>
            <person name="Scheer H."/>
            <person name="Willows R.D."/>
            <person name="Chen M."/>
        </authorList>
    </citation>
    <scope>NUCLEOTIDE SEQUENCE [LARGE SCALE GENOMIC DNA]</scope>
    <source>
        <strain evidence="2 3">C2206</strain>
    </source>
</reference>
<evidence type="ECO:0000256" key="1">
    <source>
        <dbReference type="SAM" id="MobiDB-lite"/>
    </source>
</evidence>
<dbReference type="RefSeq" id="WP_088430364.1">
    <property type="nucleotide sequence ID" value="NZ_CP021983.2"/>
</dbReference>
<proteinExistence type="predicted"/>
<dbReference type="KEGG" id="hhg:XM38_033370"/>